<feature type="non-terminal residue" evidence="2">
    <location>
        <position position="111"/>
    </location>
</feature>
<reference evidence="2" key="1">
    <citation type="journal article" date="2015" name="Mol. Biol. Evol.">
        <title>Prevertebrate Local Gene Duplication Facilitated Expansion of the Neuropeptide GPCR Superfamily.</title>
        <authorList>
            <person name="Yun S."/>
            <person name="Furlong M."/>
            <person name="Sim M."/>
            <person name="Cho M."/>
            <person name="Park S."/>
            <person name="Cho E.B."/>
            <person name="Reyes-Alcaraz A."/>
            <person name="Hwang J.I."/>
            <person name="Kim J."/>
            <person name="Seong J.Y."/>
        </authorList>
    </citation>
    <scope>NUCLEOTIDE SEQUENCE</scope>
</reference>
<dbReference type="EMBL" id="KT202353">
    <property type="protein sequence ID" value="ALD51309.1"/>
    <property type="molecule type" value="mRNA"/>
</dbReference>
<gene>
    <name evidence="2" type="primary">KiSS2</name>
</gene>
<keyword evidence="1" id="KW-0732">Signal</keyword>
<sequence>MRLWVLVLLLVRALTVAQDRGATHHATVQGAGGPGETGSVRLRKGTVGELLLEESNPCVALRDNQDQLLCNRSRFNLNPFGLRFGKRLVYRRAMKLARTRALPPVSQEVPT</sequence>
<evidence type="ECO:0000313" key="2">
    <source>
        <dbReference type="EMBL" id="ALD51309.1"/>
    </source>
</evidence>
<feature type="chain" id="PRO_5005796230" evidence="1">
    <location>
        <begin position="18"/>
        <end position="111"/>
    </location>
</feature>
<dbReference type="AlphaFoldDB" id="A0A0M4JAZ2"/>
<organism evidence="2">
    <name type="scientific">Tetraodon nigroviridis</name>
    <name type="common">Spotted green pufferfish</name>
    <name type="synonym">Chelonodon nigroviridis</name>
    <dbReference type="NCBI Taxonomy" id="99883"/>
    <lineage>
        <taxon>Eukaryota</taxon>
        <taxon>Metazoa</taxon>
        <taxon>Chordata</taxon>
        <taxon>Craniata</taxon>
        <taxon>Vertebrata</taxon>
        <taxon>Euteleostomi</taxon>
        <taxon>Actinopterygii</taxon>
        <taxon>Neopterygii</taxon>
        <taxon>Teleostei</taxon>
        <taxon>Neoteleostei</taxon>
        <taxon>Acanthomorphata</taxon>
        <taxon>Eupercaria</taxon>
        <taxon>Tetraodontiformes</taxon>
        <taxon>Tetradontoidea</taxon>
        <taxon>Tetraodontidae</taxon>
        <taxon>Tetraodon</taxon>
    </lineage>
</organism>
<feature type="non-terminal residue" evidence="2">
    <location>
        <position position="1"/>
    </location>
</feature>
<proteinExistence type="evidence at transcript level"/>
<accession>A0A0M4JAZ2</accession>
<evidence type="ECO:0000256" key="1">
    <source>
        <dbReference type="SAM" id="SignalP"/>
    </source>
</evidence>
<name>A0A0M4JAZ2_TETNG</name>
<feature type="signal peptide" evidence="1">
    <location>
        <begin position="1"/>
        <end position="17"/>
    </location>
</feature>
<protein>
    <submittedName>
        <fullName evidence="2">Kisspeptin 2</fullName>
    </submittedName>
</protein>